<evidence type="ECO:0000256" key="3">
    <source>
        <dbReference type="ARBA" id="ARBA00022475"/>
    </source>
</evidence>
<dbReference type="SUPFAM" id="SSF57196">
    <property type="entry name" value="EGF/Laminin"/>
    <property type="match status" value="1"/>
</dbReference>
<dbReference type="Ensembl" id="ENSSHAT00000031814.1">
    <property type="protein sequence ID" value="ENSSHAP00000045112.1"/>
    <property type="gene ID" value="ENSSHAG00000005806.2"/>
</dbReference>
<dbReference type="GO" id="GO:0007166">
    <property type="term" value="P:cell surface receptor signaling pathway"/>
    <property type="evidence" value="ECO:0007669"/>
    <property type="project" value="InterPro"/>
</dbReference>
<feature type="transmembrane region" description="Helical" evidence="17">
    <location>
        <begin position="453"/>
        <end position="472"/>
    </location>
</feature>
<keyword evidence="5 17" id="KW-0812">Transmembrane</keyword>
<dbReference type="FunFam" id="1.20.1070.10:FF:000054">
    <property type="entry name" value="Adhesion G protein-coupled receptor E3"/>
    <property type="match status" value="1"/>
</dbReference>
<dbReference type="PROSITE" id="PS50261">
    <property type="entry name" value="G_PROTEIN_RECEP_F2_4"/>
    <property type="match status" value="1"/>
</dbReference>
<dbReference type="FunFam" id="2.10.25.10:FF:000177">
    <property type="entry name" value="Adhesion G protein-coupled receptor E2"/>
    <property type="match status" value="1"/>
</dbReference>
<feature type="transmembrane region" description="Helical" evidence="17">
    <location>
        <begin position="492"/>
        <end position="517"/>
    </location>
</feature>
<evidence type="ECO:0000256" key="17">
    <source>
        <dbReference type="SAM" id="Phobius"/>
    </source>
</evidence>
<dbReference type="InterPro" id="IPR017981">
    <property type="entry name" value="GPCR_2-like_7TM"/>
</dbReference>
<sequence length="647" mass="72114">MAENWFLLLWGLFILLVTATAQTQGVSCPQCPQHSSCINGISCICQDGYASESGNIFFTDPREICKDINECDDNPAICKGKSCINYDGSYQCSCYSTYSGIHAFLSFFRACPEDLLSSGDNNQIFENILNIFNTPFGGNKSAIARSVTNLLQRMEIMILESAFKPQNRIQDRYLVTDTQVVPNNNCSERNKIFTLKAGEDAMNIPCNEVIRGSTKGQSAVAFLSYTMLGNIINGSFFEEERHLQKASNISLNSRVVSGTTGQRQNSTLTSSVILTFKHLQESYNQGYKFLCVYWKSTTEGANWSTEGCSLLKTNATHTSCNCGHLSTFAVLMALTDQVEDGVLTAITYVGLGLSLLCLFLAALTFFLCRAIQGTSTSLHLQLSLCLFLADLLFLTGIHQTANKILCSIIAGTLHYLYLAAFTWMFLEGLYLFLTVRNLKVANYTSARHFKKRFMYPFGYGIPAGIVAISTGIDPHGYGTIKYCWLNLQRGFIWSFVGPVMVIILFNLIFYSITLWILRDTLSSLNKDVSTIQNTRILTFKALAQFLILGCSWSLSFFLTKSITEPAQSIIAYTFTITNSLQGIYIFLVHCILNSQVQEEYRKLFKGIQKISETDSSDMLSGRTTHSKVIVELEKSPKFVGKGKNTLT</sequence>
<dbReference type="PANTHER" id="PTHR12011">
    <property type="entry name" value="ADHESION G-PROTEIN COUPLED RECEPTOR"/>
    <property type="match status" value="1"/>
</dbReference>
<name>A0A7N4Q045_SARHA</name>
<feature type="transmembrane region" description="Helical" evidence="17">
    <location>
        <begin position="537"/>
        <end position="557"/>
    </location>
</feature>
<evidence type="ECO:0000259" key="20">
    <source>
        <dbReference type="PROSITE" id="PS50261"/>
    </source>
</evidence>
<evidence type="ECO:0000313" key="22">
    <source>
        <dbReference type="Proteomes" id="UP000007648"/>
    </source>
</evidence>
<dbReference type="Pfam" id="PF00002">
    <property type="entry name" value="7tm_2"/>
    <property type="match status" value="1"/>
</dbReference>
<dbReference type="PRINTS" id="PR00249">
    <property type="entry name" value="GPCRSECRETIN"/>
</dbReference>
<dbReference type="GO" id="GO:0005509">
    <property type="term" value="F:calcium ion binding"/>
    <property type="evidence" value="ECO:0007669"/>
    <property type="project" value="InterPro"/>
</dbReference>
<keyword evidence="7" id="KW-0677">Repeat</keyword>
<evidence type="ECO:0000256" key="1">
    <source>
        <dbReference type="ARBA" id="ARBA00004651"/>
    </source>
</evidence>
<dbReference type="InterPro" id="IPR001881">
    <property type="entry name" value="EGF-like_Ca-bd_dom"/>
</dbReference>
<dbReference type="InterPro" id="IPR046338">
    <property type="entry name" value="GAIN_dom_sf"/>
</dbReference>
<dbReference type="SMART" id="SM00303">
    <property type="entry name" value="GPS"/>
    <property type="match status" value="1"/>
</dbReference>
<dbReference type="GO" id="GO:0005886">
    <property type="term" value="C:plasma membrane"/>
    <property type="evidence" value="ECO:0007669"/>
    <property type="project" value="UniProtKB-SubCell"/>
</dbReference>
<feature type="domain" description="GAIN-B" evidence="19">
    <location>
        <begin position="176"/>
        <end position="338"/>
    </location>
</feature>
<keyword evidence="15" id="KW-0807">Transducer</keyword>
<dbReference type="InterPro" id="IPR000203">
    <property type="entry name" value="GPS"/>
</dbReference>
<evidence type="ECO:0000256" key="12">
    <source>
        <dbReference type="ARBA" id="ARBA00023157"/>
    </source>
</evidence>
<evidence type="ECO:0000256" key="8">
    <source>
        <dbReference type="ARBA" id="ARBA00022837"/>
    </source>
</evidence>
<keyword evidence="6 18" id="KW-0732">Signal</keyword>
<dbReference type="Pfam" id="PF01825">
    <property type="entry name" value="GPS"/>
    <property type="match status" value="1"/>
</dbReference>
<evidence type="ECO:0000256" key="18">
    <source>
        <dbReference type="SAM" id="SignalP"/>
    </source>
</evidence>
<dbReference type="GO" id="GO:0007189">
    <property type="term" value="P:adenylate cyclase-activating G protein-coupled receptor signaling pathway"/>
    <property type="evidence" value="ECO:0007669"/>
    <property type="project" value="TreeGrafter"/>
</dbReference>
<keyword evidence="12" id="KW-1015">Disulfide bond</keyword>
<dbReference type="PANTHER" id="PTHR12011:SF455">
    <property type="entry name" value="ADHESION G PROTEIN-COUPLED RECEPTOR E3"/>
    <property type="match status" value="1"/>
</dbReference>
<comment type="similarity">
    <text evidence="2">Belongs to the G-protein coupled receptor 2 family. Adhesion G-protein coupled receptor (ADGR) subfamily.</text>
</comment>
<keyword evidence="11 17" id="KW-0472">Membrane</keyword>
<feature type="chain" id="PRO_5029514799" description="Adhesion G protein-coupled receptor E3" evidence="18">
    <location>
        <begin position="22"/>
        <end position="647"/>
    </location>
</feature>
<feature type="transmembrane region" description="Helical" evidence="17">
    <location>
        <begin position="345"/>
        <end position="368"/>
    </location>
</feature>
<keyword evidence="13" id="KW-0675">Receptor</keyword>
<gene>
    <name evidence="21" type="primary">LOC100917054</name>
</gene>
<keyword evidence="8" id="KW-0106">Calcium</keyword>
<evidence type="ECO:0000256" key="5">
    <source>
        <dbReference type="ARBA" id="ARBA00022692"/>
    </source>
</evidence>
<keyword evidence="10" id="KW-0297">G-protein coupled receptor</keyword>
<protein>
    <recommendedName>
        <fullName evidence="23">Adhesion G protein-coupled receptor E3</fullName>
    </recommendedName>
</protein>
<evidence type="ECO:0000313" key="21">
    <source>
        <dbReference type="Ensembl" id="ENSSHAP00000045112.1"/>
    </source>
</evidence>
<dbReference type="AlphaFoldDB" id="A0A7N4Q045"/>
<evidence type="ECO:0000256" key="7">
    <source>
        <dbReference type="ARBA" id="ARBA00022737"/>
    </source>
</evidence>
<feature type="signal peptide" evidence="18">
    <location>
        <begin position="1"/>
        <end position="21"/>
    </location>
</feature>
<dbReference type="CDD" id="cd00054">
    <property type="entry name" value="EGF_CA"/>
    <property type="match status" value="1"/>
</dbReference>
<proteinExistence type="inferred from homology"/>
<dbReference type="Proteomes" id="UP000007648">
    <property type="component" value="Unassembled WGS sequence"/>
</dbReference>
<organism evidence="21 22">
    <name type="scientific">Sarcophilus harrisii</name>
    <name type="common">Tasmanian devil</name>
    <name type="synonym">Sarcophilus laniarius</name>
    <dbReference type="NCBI Taxonomy" id="9305"/>
    <lineage>
        <taxon>Eukaryota</taxon>
        <taxon>Metazoa</taxon>
        <taxon>Chordata</taxon>
        <taxon>Craniata</taxon>
        <taxon>Vertebrata</taxon>
        <taxon>Euteleostomi</taxon>
        <taxon>Mammalia</taxon>
        <taxon>Metatheria</taxon>
        <taxon>Dasyuromorphia</taxon>
        <taxon>Dasyuridae</taxon>
        <taxon>Sarcophilus</taxon>
    </lineage>
</organism>
<evidence type="ECO:0000256" key="13">
    <source>
        <dbReference type="ARBA" id="ARBA00023170"/>
    </source>
</evidence>
<evidence type="ECO:0000256" key="2">
    <source>
        <dbReference type="ARBA" id="ARBA00007343"/>
    </source>
</evidence>
<keyword evidence="14" id="KW-0325">Glycoprotein</keyword>
<reference evidence="21 22" key="1">
    <citation type="journal article" date="2011" name="Proc. Natl. Acad. Sci. U.S.A.">
        <title>Genetic diversity and population structure of the endangered marsupial Sarcophilus harrisii (Tasmanian devil).</title>
        <authorList>
            <person name="Miller W."/>
            <person name="Hayes V.M."/>
            <person name="Ratan A."/>
            <person name="Petersen D.C."/>
            <person name="Wittekindt N.E."/>
            <person name="Miller J."/>
            <person name="Walenz B."/>
            <person name="Knight J."/>
            <person name="Qi J."/>
            <person name="Zhao F."/>
            <person name="Wang Q."/>
            <person name="Bedoya-Reina O.C."/>
            <person name="Katiyar N."/>
            <person name="Tomsho L.P."/>
            <person name="Kasson L.M."/>
            <person name="Hardie R.A."/>
            <person name="Woodbridge P."/>
            <person name="Tindall E.A."/>
            <person name="Bertelsen M.F."/>
            <person name="Dixon D."/>
            <person name="Pyecroft S."/>
            <person name="Helgen K.M."/>
            <person name="Lesk A.M."/>
            <person name="Pringle T.H."/>
            <person name="Patterson N."/>
            <person name="Zhang Y."/>
            <person name="Kreiss A."/>
            <person name="Woods G.M."/>
            <person name="Jones M.E."/>
            <person name="Schuster S.C."/>
        </authorList>
    </citation>
    <scope>NUCLEOTIDE SEQUENCE [LARGE SCALE GENOMIC DNA]</scope>
</reference>
<dbReference type="SMART" id="SM00179">
    <property type="entry name" value="EGF_CA"/>
    <property type="match status" value="1"/>
</dbReference>
<evidence type="ECO:0000256" key="10">
    <source>
        <dbReference type="ARBA" id="ARBA00023040"/>
    </source>
</evidence>
<reference evidence="21" key="3">
    <citation type="submission" date="2025-09" db="UniProtKB">
        <authorList>
            <consortium name="Ensembl"/>
        </authorList>
    </citation>
    <scope>IDENTIFICATION</scope>
</reference>
<dbReference type="GO" id="GO:0004930">
    <property type="term" value="F:G protein-coupled receptor activity"/>
    <property type="evidence" value="ECO:0007669"/>
    <property type="project" value="UniProtKB-KW"/>
</dbReference>
<keyword evidence="9 17" id="KW-1133">Transmembrane helix</keyword>
<dbReference type="InterPro" id="IPR018097">
    <property type="entry name" value="EGF_Ca-bd_CS"/>
</dbReference>
<dbReference type="Gene3D" id="2.10.25.10">
    <property type="entry name" value="Laminin"/>
    <property type="match status" value="2"/>
</dbReference>
<evidence type="ECO:0000256" key="14">
    <source>
        <dbReference type="ARBA" id="ARBA00023180"/>
    </source>
</evidence>
<reference evidence="21" key="2">
    <citation type="submission" date="2025-08" db="UniProtKB">
        <authorList>
            <consortium name="Ensembl"/>
        </authorList>
    </citation>
    <scope>IDENTIFICATION</scope>
</reference>
<dbReference type="PRINTS" id="PR01128">
    <property type="entry name" value="EMR1HORMONER"/>
</dbReference>
<feature type="transmembrane region" description="Helical" evidence="17">
    <location>
        <begin position="380"/>
        <end position="401"/>
    </location>
</feature>
<accession>A0A7N4Q045</accession>
<comment type="subcellular location">
    <subcellularLocation>
        <location evidence="1">Cell membrane</location>
        <topology evidence="1">Multi-pass membrane protein</topology>
    </subcellularLocation>
</comment>
<evidence type="ECO:0000256" key="16">
    <source>
        <dbReference type="ARBA" id="ARBA00062198"/>
    </source>
</evidence>
<comment type="subunit">
    <text evidence="16">Forms a heterodimer, consisting of a large extracellular region (alpha subunit) non-covalently linked to a seven-transmembrane moiety (beta subunit).</text>
</comment>
<keyword evidence="4" id="KW-0245">EGF-like domain</keyword>
<evidence type="ECO:0000256" key="9">
    <source>
        <dbReference type="ARBA" id="ARBA00022989"/>
    </source>
</evidence>
<evidence type="ECO:0000256" key="6">
    <source>
        <dbReference type="ARBA" id="ARBA00022729"/>
    </source>
</evidence>
<dbReference type="Gene3D" id="1.20.1070.10">
    <property type="entry name" value="Rhodopsin 7-helix transmembrane proteins"/>
    <property type="match status" value="1"/>
</dbReference>
<dbReference type="PROSITE" id="PS01187">
    <property type="entry name" value="EGF_CA"/>
    <property type="match status" value="1"/>
</dbReference>
<evidence type="ECO:0008006" key="23">
    <source>
        <dbReference type="Google" id="ProtNLM"/>
    </source>
</evidence>
<dbReference type="InterPro" id="IPR049883">
    <property type="entry name" value="NOTCH1_EGF-like"/>
</dbReference>
<dbReference type="InterPro" id="IPR000832">
    <property type="entry name" value="GPCR_2_secretin-like"/>
</dbReference>
<dbReference type="PROSITE" id="PS50221">
    <property type="entry name" value="GAIN_B"/>
    <property type="match status" value="1"/>
</dbReference>
<evidence type="ECO:0000256" key="15">
    <source>
        <dbReference type="ARBA" id="ARBA00023224"/>
    </source>
</evidence>
<dbReference type="Gene3D" id="2.60.220.50">
    <property type="match status" value="1"/>
</dbReference>
<feature type="domain" description="G-protein coupled receptors family 2 profile 2" evidence="20">
    <location>
        <begin position="343"/>
        <end position="593"/>
    </location>
</feature>
<keyword evidence="22" id="KW-1185">Reference proteome</keyword>
<evidence type="ECO:0000256" key="4">
    <source>
        <dbReference type="ARBA" id="ARBA00022536"/>
    </source>
</evidence>
<dbReference type="GeneTree" id="ENSGT00940000162163"/>
<dbReference type="InterPro" id="IPR057244">
    <property type="entry name" value="GAIN_B"/>
</dbReference>
<keyword evidence="3" id="KW-1003">Cell membrane</keyword>
<dbReference type="Pfam" id="PF07645">
    <property type="entry name" value="EGF_CA"/>
    <property type="match status" value="1"/>
</dbReference>
<evidence type="ECO:0000259" key="19">
    <source>
        <dbReference type="PROSITE" id="PS50221"/>
    </source>
</evidence>
<feature type="transmembrane region" description="Helical" evidence="17">
    <location>
        <begin position="413"/>
        <end position="433"/>
    </location>
</feature>
<dbReference type="InParanoid" id="A0A7N4Q045"/>
<feature type="transmembrane region" description="Helical" evidence="17">
    <location>
        <begin position="569"/>
        <end position="592"/>
    </location>
</feature>
<evidence type="ECO:0000256" key="11">
    <source>
        <dbReference type="ARBA" id="ARBA00023136"/>
    </source>
</evidence>
<dbReference type="FunFam" id="2.60.220.50:FF:000022">
    <property type="entry name" value="Adhesion G protein-coupled receptor E3"/>
    <property type="match status" value="1"/>
</dbReference>
<dbReference type="InterPro" id="IPR001740">
    <property type="entry name" value="GPCR_2_EMR1-like_rcpt"/>
</dbReference>